<dbReference type="RefSeq" id="WP_155477714.1">
    <property type="nucleotide sequence ID" value="NZ_WNKU01000030.1"/>
</dbReference>
<proteinExistence type="predicted"/>
<organism evidence="2 3">
    <name type="scientific">Heliobacterium mobile</name>
    <name type="common">Heliobacillus mobilis</name>
    <dbReference type="NCBI Taxonomy" id="28064"/>
    <lineage>
        <taxon>Bacteria</taxon>
        <taxon>Bacillati</taxon>
        <taxon>Bacillota</taxon>
        <taxon>Clostridia</taxon>
        <taxon>Eubacteriales</taxon>
        <taxon>Heliobacteriaceae</taxon>
        <taxon>Heliobacterium</taxon>
    </lineage>
</organism>
<dbReference type="GO" id="GO:0005524">
    <property type="term" value="F:ATP binding"/>
    <property type="evidence" value="ECO:0007669"/>
    <property type="project" value="UniProtKB-KW"/>
</dbReference>
<comment type="caution">
    <text evidence="2">The sequence shown here is derived from an EMBL/GenBank/DDBJ whole genome shotgun (WGS) entry which is preliminary data.</text>
</comment>
<evidence type="ECO:0000313" key="3">
    <source>
        <dbReference type="Proteomes" id="UP000430670"/>
    </source>
</evidence>
<dbReference type="OrthoDB" id="5296450at2"/>
<protein>
    <submittedName>
        <fullName evidence="2">ABC transporter ATP-binding protein</fullName>
    </submittedName>
</protein>
<dbReference type="InterPro" id="IPR002931">
    <property type="entry name" value="Transglutaminase-like"/>
</dbReference>
<dbReference type="AlphaFoldDB" id="A0A6I3SRC9"/>
<dbReference type="Gene3D" id="3.10.620.30">
    <property type="match status" value="1"/>
</dbReference>
<dbReference type="Proteomes" id="UP000430670">
    <property type="component" value="Unassembled WGS sequence"/>
</dbReference>
<evidence type="ECO:0000313" key="2">
    <source>
        <dbReference type="EMBL" id="MTV50637.1"/>
    </source>
</evidence>
<dbReference type="SUPFAM" id="SSF54001">
    <property type="entry name" value="Cysteine proteinases"/>
    <property type="match status" value="1"/>
</dbReference>
<dbReference type="SMART" id="SM00460">
    <property type="entry name" value="TGc"/>
    <property type="match status" value="1"/>
</dbReference>
<dbReference type="EMBL" id="WNKU01000030">
    <property type="protein sequence ID" value="MTV50637.1"/>
    <property type="molecule type" value="Genomic_DNA"/>
</dbReference>
<dbReference type="InterPro" id="IPR038765">
    <property type="entry name" value="Papain-like_cys_pep_sf"/>
</dbReference>
<dbReference type="PANTHER" id="PTHR33490">
    <property type="entry name" value="BLR5614 PROTEIN-RELATED"/>
    <property type="match status" value="1"/>
</dbReference>
<gene>
    <name evidence="2" type="ORF">GJ688_17000</name>
</gene>
<accession>A0A6I3SRC9</accession>
<keyword evidence="3" id="KW-1185">Reference proteome</keyword>
<dbReference type="Pfam" id="PF01841">
    <property type="entry name" value="Transglut_core"/>
    <property type="match status" value="1"/>
</dbReference>
<sequence length="201" mass="22773">MNLILETDDLDEYRKSSDVIDYQITAIRERAIRITEGIQDELDIVRAVYHFVRDEIAHSADIQGTVVTCKASEVLEHRQGICYAKAHLLAALLRSLGIPTGFCYQKLVLDDEDKPWLVLHGLNAVYIQSLEKWIRLDARGNKAGVTAEFSTDDEKLAFEVRTELGEEEDPMIYVSPSTNAIQALIHWKTVEELLAHLPPEV</sequence>
<evidence type="ECO:0000259" key="1">
    <source>
        <dbReference type="SMART" id="SM00460"/>
    </source>
</evidence>
<keyword evidence="2" id="KW-0547">Nucleotide-binding</keyword>
<dbReference type="PANTHER" id="PTHR33490:SF3">
    <property type="entry name" value="CONSERVED INTEGRAL MEMBRANE PROTEIN"/>
    <property type="match status" value="1"/>
</dbReference>
<name>A0A6I3SRC9_HELMO</name>
<keyword evidence="2" id="KW-0067">ATP-binding</keyword>
<reference evidence="2 3" key="1">
    <citation type="submission" date="2019-11" db="EMBL/GenBank/DDBJ databases">
        <title>Whole-genome sequence of a the green, strictly anaerobic photosynthetic bacterium Heliobacillus mobilis DSM 6151.</title>
        <authorList>
            <person name="Kyndt J.A."/>
            <person name="Meyer T.E."/>
        </authorList>
    </citation>
    <scope>NUCLEOTIDE SEQUENCE [LARGE SCALE GENOMIC DNA]</scope>
    <source>
        <strain evidence="2 3">DSM 6151</strain>
    </source>
</reference>
<feature type="domain" description="Transglutaminase-like" evidence="1">
    <location>
        <begin position="74"/>
        <end position="140"/>
    </location>
</feature>